<dbReference type="Gene3D" id="2.10.10.20">
    <property type="entry name" value="Carbohydrate-binding module superfamily 5/12"/>
    <property type="match status" value="1"/>
</dbReference>
<evidence type="ECO:0000259" key="3">
    <source>
        <dbReference type="Pfam" id="PF16656"/>
    </source>
</evidence>
<dbReference type="GO" id="GO:0005576">
    <property type="term" value="C:extracellular region"/>
    <property type="evidence" value="ECO:0007669"/>
    <property type="project" value="InterPro"/>
</dbReference>
<dbReference type="SUPFAM" id="SSF49363">
    <property type="entry name" value="Purple acid phosphatase, N-terminal domain"/>
    <property type="match status" value="1"/>
</dbReference>
<dbReference type="InterPro" id="IPR008963">
    <property type="entry name" value="Purple_acid_Pase-like_N"/>
</dbReference>
<name>A0A1M6CNU8_9FLAO</name>
<evidence type="ECO:0000313" key="4">
    <source>
        <dbReference type="EMBL" id="SHI62629.1"/>
    </source>
</evidence>
<gene>
    <name evidence="4" type="ORF">SAMN04488508_102205</name>
</gene>
<dbReference type="InterPro" id="IPR015914">
    <property type="entry name" value="PAPs_N"/>
</dbReference>
<dbReference type="NCBIfam" id="TIGR04183">
    <property type="entry name" value="Por_Secre_tail"/>
    <property type="match status" value="1"/>
</dbReference>
<dbReference type="OrthoDB" id="9804511at2"/>
<dbReference type="Pfam" id="PF00149">
    <property type="entry name" value="Metallophos"/>
    <property type="match status" value="1"/>
</dbReference>
<dbReference type="GO" id="GO:0003993">
    <property type="term" value="F:acid phosphatase activity"/>
    <property type="evidence" value="ECO:0007669"/>
    <property type="project" value="InterPro"/>
</dbReference>
<dbReference type="Pfam" id="PF16656">
    <property type="entry name" value="Pur_ac_phosph_N"/>
    <property type="match status" value="1"/>
</dbReference>
<dbReference type="PANTHER" id="PTHR45867:SF3">
    <property type="entry name" value="ACID PHOSPHATASE TYPE 7"/>
    <property type="match status" value="1"/>
</dbReference>
<keyword evidence="1" id="KW-0732">Signal</keyword>
<reference evidence="5" key="1">
    <citation type="submission" date="2016-11" db="EMBL/GenBank/DDBJ databases">
        <authorList>
            <person name="Varghese N."/>
            <person name="Submissions S."/>
        </authorList>
    </citation>
    <scope>NUCLEOTIDE SEQUENCE [LARGE SCALE GENOMIC DNA]</scope>
    <source>
        <strain evidence="5">DSM 22623</strain>
    </source>
</reference>
<evidence type="ECO:0000256" key="1">
    <source>
        <dbReference type="ARBA" id="ARBA00022729"/>
    </source>
</evidence>
<dbReference type="GO" id="GO:0004553">
    <property type="term" value="F:hydrolase activity, hydrolyzing O-glycosyl compounds"/>
    <property type="evidence" value="ECO:0007669"/>
    <property type="project" value="InterPro"/>
</dbReference>
<keyword evidence="5" id="KW-1185">Reference proteome</keyword>
<dbReference type="STRING" id="570521.SAMN04488508_102205"/>
<accession>A0A1M6CNU8</accession>
<dbReference type="GO" id="GO:0005975">
    <property type="term" value="P:carbohydrate metabolic process"/>
    <property type="evidence" value="ECO:0007669"/>
    <property type="project" value="InterPro"/>
</dbReference>
<dbReference type="InterPro" id="IPR026444">
    <property type="entry name" value="Secre_tail"/>
</dbReference>
<organism evidence="4 5">
    <name type="scientific">Aquimarina spongiae</name>
    <dbReference type="NCBI Taxonomy" id="570521"/>
    <lineage>
        <taxon>Bacteria</taxon>
        <taxon>Pseudomonadati</taxon>
        <taxon>Bacteroidota</taxon>
        <taxon>Flavobacteriia</taxon>
        <taxon>Flavobacteriales</taxon>
        <taxon>Flavobacteriaceae</taxon>
        <taxon>Aquimarina</taxon>
    </lineage>
</organism>
<dbReference type="InterPro" id="IPR036573">
    <property type="entry name" value="CBM_sf_5/12"/>
</dbReference>
<feature type="domain" description="Purple acid phosphatase N-terminal" evidence="3">
    <location>
        <begin position="23"/>
        <end position="112"/>
    </location>
</feature>
<dbReference type="SUPFAM" id="SSF51055">
    <property type="entry name" value="Carbohydrate binding domain"/>
    <property type="match status" value="1"/>
</dbReference>
<dbReference type="Gene3D" id="2.60.40.380">
    <property type="entry name" value="Purple acid phosphatase-like, N-terminal"/>
    <property type="match status" value="1"/>
</dbReference>
<dbReference type="InterPro" id="IPR004843">
    <property type="entry name" value="Calcineurin-like_PHP"/>
</dbReference>
<protein>
    <submittedName>
        <fullName evidence="4">Por secretion system C-terminal sorting domain-containing protein</fullName>
    </submittedName>
</protein>
<dbReference type="GO" id="GO:0046872">
    <property type="term" value="F:metal ion binding"/>
    <property type="evidence" value="ECO:0007669"/>
    <property type="project" value="InterPro"/>
</dbReference>
<dbReference type="Gene3D" id="3.60.21.10">
    <property type="match status" value="1"/>
</dbReference>
<dbReference type="SUPFAM" id="SSF56300">
    <property type="entry name" value="Metallo-dependent phosphatases"/>
    <property type="match status" value="1"/>
</dbReference>
<dbReference type="Proteomes" id="UP000184432">
    <property type="component" value="Unassembled WGS sequence"/>
</dbReference>
<proteinExistence type="predicted"/>
<dbReference type="AlphaFoldDB" id="A0A1M6CNU8"/>
<dbReference type="RefSeq" id="WP_073314826.1">
    <property type="nucleotide sequence ID" value="NZ_FQYP01000002.1"/>
</dbReference>
<evidence type="ECO:0000259" key="2">
    <source>
        <dbReference type="Pfam" id="PF00149"/>
    </source>
</evidence>
<feature type="domain" description="Calcineurin-like phosphoesterase" evidence="2">
    <location>
        <begin position="141"/>
        <end position="291"/>
    </location>
</feature>
<dbReference type="InterPro" id="IPR029052">
    <property type="entry name" value="Metallo-depent_PP-like"/>
</dbReference>
<dbReference type="PANTHER" id="PTHR45867">
    <property type="entry name" value="PURPLE ACID PHOSPHATASE"/>
    <property type="match status" value="1"/>
</dbReference>
<dbReference type="GO" id="GO:0030246">
    <property type="term" value="F:carbohydrate binding"/>
    <property type="evidence" value="ECO:0007669"/>
    <property type="project" value="InterPro"/>
</dbReference>
<sequence length="759" mass="84748">MKRTYFLIFIFIGFQLFASNDKYRLTLRGNPATSIVIGWNQISGSNPTVYFGTTDFGTNYNNYPNSKSPDRIVSYKGMNNHFARLTGLQPNTAYYFVIRDSQGTSERFWFKTAPSDNSRLSFIAGGDSRNNRTPRRNANSLVAKLKPHAVLFGGDMTNRDTNSEWREWFDDWQLTIASDNRMFPIVATRGNHEDSNNSVYHLFDVPSTSVYYAITFGNNLVRTYTLNTEISISGNQTNWLRNDLNANTNVIWKMAQYHKPMRPHVSSKSEGNNQYNNWAQLFYEKGVKLVVECDAHTVKTTWPVRPSTGSGSDEGFVRDNQNGTVYVGEGCWGAPLRSNNDNKNWTRNSARFNQFKWIFVDENKIETRTIQVDNASQVGSVSNNNVFAIPSNLDIWNPSNGSVVTINKGTVVDPDPDNGTVDVAISSGNDDVEERENGDLYTNSSDLELVYDSYSNTGYQIIGLRFRGVGVPKNATITNAYLQFTADESNSADAELEIALHNSSNSPAFSNSNKVSNRTTFSSKVTWTPQSWSSNQNGSAQRSPDLKNMVQSLVNKSDWSSGNNLSMIIRGKGRSLTSTSAKRVADSYEGGADKAPRLIISYTTESNPPPPNPCAGVSEWQSGVSYSAGDRVVYQGNLFERTSSGWQFIEACTASRTNTTFVQRVTPPLFNDLVEQTIIHPNPFTTSIHISSSSLILNKANEIVIYNIAGAEVYKANITATMKKEGLVFNPEIKESGIYLLSIFDKNDQIIENHRLIKK</sequence>
<dbReference type="EMBL" id="FQYP01000002">
    <property type="protein sequence ID" value="SHI62629.1"/>
    <property type="molecule type" value="Genomic_DNA"/>
</dbReference>
<evidence type="ECO:0000313" key="5">
    <source>
        <dbReference type="Proteomes" id="UP000184432"/>
    </source>
</evidence>